<sequence>MSPLPDDDSAALRTARHDAFLMAEQRSAPSRTSCALRAPGAPPRAASVLGEIFWKGGVAALLGGPAEGGAVSGRLA</sequence>
<proteinExistence type="predicted"/>
<evidence type="ECO:0000313" key="1">
    <source>
        <dbReference type="EMBL" id="KYF76138.1"/>
    </source>
</evidence>
<dbReference type="AlphaFoldDB" id="A0A150R8T1"/>
<protein>
    <submittedName>
        <fullName evidence="1">Uncharacterized protein</fullName>
    </submittedName>
</protein>
<reference evidence="1 2" key="1">
    <citation type="submission" date="2014-02" db="EMBL/GenBank/DDBJ databases">
        <title>The small core and large imbalanced accessory genome model reveals a collaborative survival strategy of Sorangium cellulosum strains in nature.</title>
        <authorList>
            <person name="Han K."/>
            <person name="Peng R."/>
            <person name="Blom J."/>
            <person name="Li Y.-Z."/>
        </authorList>
    </citation>
    <scope>NUCLEOTIDE SEQUENCE [LARGE SCALE GENOMIC DNA]</scope>
    <source>
        <strain evidence="1 2">So0011-07</strain>
    </source>
</reference>
<evidence type="ECO:0000313" key="2">
    <source>
        <dbReference type="Proteomes" id="UP000075635"/>
    </source>
</evidence>
<organism evidence="1 2">
    <name type="scientific">Sorangium cellulosum</name>
    <name type="common">Polyangium cellulosum</name>
    <dbReference type="NCBI Taxonomy" id="56"/>
    <lineage>
        <taxon>Bacteria</taxon>
        <taxon>Pseudomonadati</taxon>
        <taxon>Myxococcota</taxon>
        <taxon>Polyangia</taxon>
        <taxon>Polyangiales</taxon>
        <taxon>Polyangiaceae</taxon>
        <taxon>Sorangium</taxon>
    </lineage>
</organism>
<gene>
    <name evidence="1" type="ORF">BE17_14405</name>
</gene>
<dbReference type="EMBL" id="JEMB01003046">
    <property type="protein sequence ID" value="KYF76138.1"/>
    <property type="molecule type" value="Genomic_DNA"/>
</dbReference>
<accession>A0A150R8T1</accession>
<name>A0A150R8T1_SORCE</name>
<comment type="caution">
    <text evidence="1">The sequence shown here is derived from an EMBL/GenBank/DDBJ whole genome shotgun (WGS) entry which is preliminary data.</text>
</comment>
<dbReference type="Proteomes" id="UP000075635">
    <property type="component" value="Unassembled WGS sequence"/>
</dbReference>